<dbReference type="InterPro" id="IPR026173">
    <property type="entry name" value="SPAG17"/>
</dbReference>
<evidence type="ECO:0000313" key="3">
    <source>
        <dbReference type="Proteomes" id="UP000078046"/>
    </source>
</evidence>
<feature type="region of interest" description="Disordered" evidence="1">
    <location>
        <begin position="136"/>
        <end position="173"/>
    </location>
</feature>
<evidence type="ECO:0000313" key="2">
    <source>
        <dbReference type="EMBL" id="OAF69379.1"/>
    </source>
</evidence>
<dbReference type="Proteomes" id="UP000078046">
    <property type="component" value="Unassembled WGS sequence"/>
</dbReference>
<feature type="compositionally biased region" description="Basic residues" evidence="1">
    <location>
        <begin position="147"/>
        <end position="159"/>
    </location>
</feature>
<feature type="compositionally biased region" description="Basic and acidic residues" evidence="1">
    <location>
        <begin position="137"/>
        <end position="146"/>
    </location>
</feature>
<comment type="caution">
    <text evidence="2">The sequence shown here is derived from an EMBL/GenBank/DDBJ whole genome shotgun (WGS) entry which is preliminary data.</text>
</comment>
<dbReference type="EMBL" id="LWCA01000291">
    <property type="protein sequence ID" value="OAF69379.1"/>
    <property type="molecule type" value="Genomic_DNA"/>
</dbReference>
<dbReference type="GO" id="GO:1990716">
    <property type="term" value="C:axonemal central apparatus"/>
    <property type="evidence" value="ECO:0007669"/>
    <property type="project" value="TreeGrafter"/>
</dbReference>
<proteinExistence type="predicted"/>
<dbReference type="GO" id="GO:0003351">
    <property type="term" value="P:epithelial cilium movement involved in extracellular fluid movement"/>
    <property type="evidence" value="ECO:0007669"/>
    <property type="project" value="TreeGrafter"/>
</dbReference>
<protein>
    <submittedName>
        <fullName evidence="2">Uncharacterized protein</fullName>
    </submittedName>
</protein>
<reference evidence="2 3" key="1">
    <citation type="submission" date="2016-04" db="EMBL/GenBank/DDBJ databases">
        <title>The genome of Intoshia linei affirms orthonectids as highly simplified spiralians.</title>
        <authorList>
            <person name="Mikhailov K.V."/>
            <person name="Slusarev G.S."/>
            <person name="Nikitin M.A."/>
            <person name="Logacheva M.D."/>
            <person name="Penin A."/>
            <person name="Aleoshin V."/>
            <person name="Panchin Y.V."/>
        </authorList>
    </citation>
    <scope>NUCLEOTIDE SEQUENCE [LARGE SCALE GENOMIC DNA]</scope>
    <source>
        <strain evidence="2">Intl2013</strain>
        <tissue evidence="2">Whole animal</tissue>
    </source>
</reference>
<dbReference type="OrthoDB" id="10257153at2759"/>
<accession>A0A177B524</accession>
<feature type="compositionally biased region" description="Basic and acidic residues" evidence="1">
    <location>
        <begin position="160"/>
        <end position="173"/>
    </location>
</feature>
<gene>
    <name evidence="2" type="ORF">A3Q56_02877</name>
</gene>
<organism evidence="2 3">
    <name type="scientific">Intoshia linei</name>
    <dbReference type="NCBI Taxonomy" id="1819745"/>
    <lineage>
        <taxon>Eukaryota</taxon>
        <taxon>Metazoa</taxon>
        <taxon>Spiralia</taxon>
        <taxon>Lophotrochozoa</taxon>
        <taxon>Mesozoa</taxon>
        <taxon>Orthonectida</taxon>
        <taxon>Rhopaluridae</taxon>
        <taxon>Intoshia</taxon>
    </lineage>
</organism>
<dbReference type="GO" id="GO:0005576">
    <property type="term" value="C:extracellular region"/>
    <property type="evidence" value="ECO:0007669"/>
    <property type="project" value="GOC"/>
</dbReference>
<sequence length="264" mass="30545">MSKKRLKTNLSILGVGGDKWETDLASVVYNDDKWKTCIAVIIPRKCEDVSYEEGIINSIENRKNFSFINKENLLSFCKEYSQSKSKKGSKESFQYTEICDYVKNFTDKDMQVPSKYMALLIKFKLLIMKQSDLAKTTPEKSKGSKDKGKKQSKTQGKKGGKGDKKDEGNLDFKPESKLKKRKDEYLDKVYIDDEVNDKLNKYIFLLGFHDIKIVKKLASILICPDIIIQIHSQNYESFSSTYLSLERHKLTHESTLDEKVKRNF</sequence>
<dbReference type="PANTHER" id="PTHR21963:SF1">
    <property type="entry name" value="SPERM-ASSOCIATED ANTIGEN 17"/>
    <property type="match status" value="1"/>
</dbReference>
<name>A0A177B524_9BILA</name>
<dbReference type="PANTHER" id="PTHR21963">
    <property type="entry name" value="PF6"/>
    <property type="match status" value="1"/>
</dbReference>
<keyword evidence="3" id="KW-1185">Reference proteome</keyword>
<evidence type="ECO:0000256" key="1">
    <source>
        <dbReference type="SAM" id="MobiDB-lite"/>
    </source>
</evidence>
<dbReference type="AlphaFoldDB" id="A0A177B524"/>
<dbReference type="GO" id="GO:1904158">
    <property type="term" value="P:axonemal central apparatus assembly"/>
    <property type="evidence" value="ECO:0007669"/>
    <property type="project" value="TreeGrafter"/>
</dbReference>